<dbReference type="InterPro" id="IPR050134">
    <property type="entry name" value="NAD-dep_sirtuin_deacylases"/>
</dbReference>
<evidence type="ECO:0000259" key="5">
    <source>
        <dbReference type="PROSITE" id="PS50305"/>
    </source>
</evidence>
<keyword evidence="6" id="KW-0378">Hydrolase</keyword>
<dbReference type="InterPro" id="IPR026591">
    <property type="entry name" value="Sirtuin_cat_small_dom_sf"/>
</dbReference>
<dbReference type="GO" id="GO:0070403">
    <property type="term" value="F:NAD+ binding"/>
    <property type="evidence" value="ECO:0007669"/>
    <property type="project" value="InterPro"/>
</dbReference>
<evidence type="ECO:0000256" key="2">
    <source>
        <dbReference type="ARBA" id="ARBA00022679"/>
    </source>
</evidence>
<dbReference type="SUPFAM" id="SSF52467">
    <property type="entry name" value="DHS-like NAD/FAD-binding domain"/>
    <property type="match status" value="1"/>
</dbReference>
<protein>
    <recommendedName>
        <fullName evidence="1">protein acetyllysine N-acetyltransferase</fullName>
        <ecNumber evidence="1">2.3.1.286</ecNumber>
    </recommendedName>
</protein>
<gene>
    <name evidence="6" type="primary">cobB_1</name>
    <name evidence="6" type="ORF">CCUG60884_00312</name>
</gene>
<dbReference type="Proteomes" id="UP000294604">
    <property type="component" value="Unassembled WGS sequence"/>
</dbReference>
<dbReference type="Gene3D" id="3.40.50.1220">
    <property type="entry name" value="TPP-binding domain"/>
    <property type="match status" value="1"/>
</dbReference>
<evidence type="ECO:0000256" key="4">
    <source>
        <dbReference type="PROSITE-ProRule" id="PRU00236"/>
    </source>
</evidence>
<evidence type="ECO:0000313" key="7">
    <source>
        <dbReference type="Proteomes" id="UP000294604"/>
    </source>
</evidence>
<dbReference type="GO" id="GO:0016787">
    <property type="term" value="F:hydrolase activity"/>
    <property type="evidence" value="ECO:0007669"/>
    <property type="project" value="UniProtKB-KW"/>
</dbReference>
<keyword evidence="3" id="KW-0520">NAD</keyword>
<dbReference type="PANTHER" id="PTHR11085:SF4">
    <property type="entry name" value="NAD-DEPENDENT PROTEIN DEACYLASE"/>
    <property type="match status" value="1"/>
</dbReference>
<dbReference type="Gene3D" id="3.30.1600.10">
    <property type="entry name" value="SIR2/SIRT2 'Small Domain"/>
    <property type="match status" value="1"/>
</dbReference>
<proteinExistence type="predicted"/>
<comment type="caution">
    <text evidence="6">The sequence shown here is derived from an EMBL/GenBank/DDBJ whole genome shotgun (WGS) entry which is preliminary data.</text>
</comment>
<keyword evidence="2" id="KW-0808">Transferase</keyword>
<dbReference type="RefSeq" id="WP_134081060.1">
    <property type="nucleotide sequence ID" value="NZ_PECL01000003.1"/>
</dbReference>
<dbReference type="InterPro" id="IPR029035">
    <property type="entry name" value="DHS-like_NAD/FAD-binding_dom"/>
</dbReference>
<dbReference type="InterPro" id="IPR003000">
    <property type="entry name" value="Sirtuin"/>
</dbReference>
<name>A0A4R8SZW5_9MYCO</name>
<feature type="domain" description="Deacetylase sirtuin-type" evidence="5">
    <location>
        <begin position="1"/>
        <end position="221"/>
    </location>
</feature>
<sequence>MIRLMVLTGAGVSVESGLSVFRGPDGLWEGHRVADVATPEGFAADPALVQRFYNRMRRRLNEVESNPAHLALARLEQALGPRMHLVTQNIDDLHQRAGSASVTAMHGELRKIRHVDTGEILPWSDDVLETETVWRPHVVWFGERTIGLESIVEKLSAADMFVAIGTSGTVHPANQFAVIAKNAGAVTVEINLESSGGVFDQSWTGRATEQVPQFVDHLLHQIDSGREAVRVDNGEEAMARLDF</sequence>
<organism evidence="6 7">
    <name type="scientific">Mycobacteroides salmoniphilum</name>
    <dbReference type="NCBI Taxonomy" id="404941"/>
    <lineage>
        <taxon>Bacteria</taxon>
        <taxon>Bacillati</taxon>
        <taxon>Actinomycetota</taxon>
        <taxon>Actinomycetes</taxon>
        <taxon>Mycobacteriales</taxon>
        <taxon>Mycobacteriaceae</taxon>
        <taxon>Mycobacteroides</taxon>
    </lineage>
</organism>
<comment type="caution">
    <text evidence="4">Lacks conserved residue(s) required for the propagation of feature annotation.</text>
</comment>
<evidence type="ECO:0000256" key="1">
    <source>
        <dbReference type="ARBA" id="ARBA00012928"/>
    </source>
</evidence>
<evidence type="ECO:0000256" key="3">
    <source>
        <dbReference type="ARBA" id="ARBA00023027"/>
    </source>
</evidence>
<accession>A0A4R8SZW5</accession>
<dbReference type="Pfam" id="PF02146">
    <property type="entry name" value="SIR2"/>
    <property type="match status" value="1"/>
</dbReference>
<dbReference type="PANTHER" id="PTHR11085">
    <property type="entry name" value="NAD-DEPENDENT PROTEIN DEACYLASE SIRTUIN-5, MITOCHONDRIAL-RELATED"/>
    <property type="match status" value="1"/>
</dbReference>
<reference evidence="6 7" key="1">
    <citation type="journal article" date="2019" name="Sci. Rep.">
        <title>Extended insight into the Mycobacterium chelonae-abscessus complex through whole genome sequencing of Mycobacterium salmoniphilum outbreak and Mycobacterium salmoniphilum-like strains.</title>
        <authorList>
            <person name="Behra P.R.K."/>
            <person name="Das S."/>
            <person name="Pettersson B.M.F."/>
            <person name="Shirreff L."/>
            <person name="DuCote T."/>
            <person name="Jacobsson K.G."/>
            <person name="Ennis D.G."/>
            <person name="Kirsebom L.A."/>
        </authorList>
    </citation>
    <scope>NUCLEOTIDE SEQUENCE [LARGE SCALE GENOMIC DNA]</scope>
    <source>
        <strain evidence="6 7">CCUG 60884</strain>
    </source>
</reference>
<dbReference type="InterPro" id="IPR026590">
    <property type="entry name" value="Ssirtuin_cat_dom"/>
</dbReference>
<evidence type="ECO:0000313" key="6">
    <source>
        <dbReference type="EMBL" id="TEA09143.1"/>
    </source>
</evidence>
<dbReference type="GO" id="GO:0017136">
    <property type="term" value="F:histone deacetylase activity, NAD-dependent"/>
    <property type="evidence" value="ECO:0007669"/>
    <property type="project" value="TreeGrafter"/>
</dbReference>
<dbReference type="EMBL" id="PECL01000003">
    <property type="protein sequence ID" value="TEA09143.1"/>
    <property type="molecule type" value="Genomic_DNA"/>
</dbReference>
<dbReference type="AlphaFoldDB" id="A0A4R8SZW5"/>
<dbReference type="EC" id="2.3.1.286" evidence="1"/>
<dbReference type="PROSITE" id="PS50305">
    <property type="entry name" value="SIRTUIN"/>
    <property type="match status" value="1"/>
</dbReference>